<name>Q7UKZ1_RHOBA</name>
<evidence type="ECO:0000313" key="2">
    <source>
        <dbReference type="EMBL" id="CAD76489.1"/>
    </source>
</evidence>
<dbReference type="Pfam" id="PF06439">
    <property type="entry name" value="3keto-disac_hyd"/>
    <property type="match status" value="1"/>
</dbReference>
<dbReference type="eggNOG" id="COG2133">
    <property type="taxonomic scope" value="Bacteria"/>
</dbReference>
<dbReference type="Gene3D" id="2.60.120.560">
    <property type="entry name" value="Exo-inulinase, domain 1"/>
    <property type="match status" value="1"/>
</dbReference>
<gene>
    <name evidence="2" type="ordered locus">RB9849</name>
</gene>
<dbReference type="GO" id="GO:0016787">
    <property type="term" value="F:hydrolase activity"/>
    <property type="evidence" value="ECO:0007669"/>
    <property type="project" value="InterPro"/>
</dbReference>
<dbReference type="InterPro" id="IPR010496">
    <property type="entry name" value="AL/BT2_dom"/>
</dbReference>
<dbReference type="EnsemblBacteria" id="CAD76489">
    <property type="protein sequence ID" value="CAD76489"/>
    <property type="gene ID" value="RB9849"/>
</dbReference>
<organism evidence="2 3">
    <name type="scientific">Rhodopirellula baltica (strain DSM 10527 / NCIMB 13988 / SH1)</name>
    <dbReference type="NCBI Taxonomy" id="243090"/>
    <lineage>
        <taxon>Bacteria</taxon>
        <taxon>Pseudomonadati</taxon>
        <taxon>Planctomycetota</taxon>
        <taxon>Planctomycetia</taxon>
        <taxon>Pirellulales</taxon>
        <taxon>Pirellulaceae</taxon>
        <taxon>Rhodopirellula</taxon>
    </lineage>
</organism>
<dbReference type="InParanoid" id="Q7UKZ1"/>
<dbReference type="PATRIC" id="fig|243090.15.peg.4740"/>
<evidence type="ECO:0000259" key="1">
    <source>
        <dbReference type="Pfam" id="PF06439"/>
    </source>
</evidence>
<evidence type="ECO:0000313" key="3">
    <source>
        <dbReference type="Proteomes" id="UP000001025"/>
    </source>
</evidence>
<dbReference type="Proteomes" id="UP000001025">
    <property type="component" value="Chromosome"/>
</dbReference>
<accession>Q7UKZ1</accession>
<dbReference type="AlphaFoldDB" id="Q7UKZ1"/>
<reference evidence="2 3" key="1">
    <citation type="journal article" date="2003" name="Proc. Natl. Acad. Sci. U.S.A.">
        <title>Complete genome sequence of the marine planctomycete Pirellula sp. strain 1.</title>
        <authorList>
            <person name="Gloeckner F.O."/>
            <person name="Kube M."/>
            <person name="Bauer M."/>
            <person name="Teeling H."/>
            <person name="Lombardot T."/>
            <person name="Ludwig W."/>
            <person name="Gade D."/>
            <person name="Beck A."/>
            <person name="Borzym K."/>
            <person name="Heitmann K."/>
            <person name="Rabus R."/>
            <person name="Schlesner H."/>
            <person name="Amann R."/>
            <person name="Reinhardt R."/>
        </authorList>
    </citation>
    <scope>NUCLEOTIDE SEQUENCE [LARGE SCALE GENOMIC DNA]</scope>
    <source>
        <strain evidence="3">DSM 10527 / NCIMB 13988 / SH1</strain>
    </source>
</reference>
<dbReference type="STRING" id="243090.RB9849"/>
<protein>
    <recommendedName>
        <fullName evidence="1">3-keto-alpha-glucoside-1,2-lyase/3-keto-2-hydroxy-glucal hydratase domain-containing protein</fullName>
    </recommendedName>
</protein>
<sequence length="281" mass="31532">MVATGFFPMPHIHRFLRLNCPSRHSPARNTTSRPHLMSSTVNRVLCFLTLAATFAASPANAQDSEKAVLAKTMQGAKTVTLFDGKTLDGWRGREDLWSVDDGAIHGQTTDEAPIKQNTFLILDRPVKGSFELTLQFKMIGGNSGIQYRSKVLDEEKFIVGGYQADIDATNRFAGILYEEKGRGILATRGQQTTIWATGEKTTEQFATAEELANSIHLGEWNDYRILVRDNHLEQFINETLMIRLVDQQPGKKADSGVIALQLHQGPAMKVWFKNIQIREWK</sequence>
<dbReference type="KEGG" id="rba:RB9849"/>
<dbReference type="EMBL" id="BX294150">
    <property type="protein sequence ID" value="CAD76489.1"/>
    <property type="molecule type" value="Genomic_DNA"/>
</dbReference>
<feature type="domain" description="3-keto-alpha-glucoside-1,2-lyase/3-keto-2-hydroxy-glucal hydratase" evidence="1">
    <location>
        <begin position="79"/>
        <end position="278"/>
    </location>
</feature>
<proteinExistence type="predicted"/>
<keyword evidence="3" id="KW-1185">Reference proteome</keyword>
<dbReference type="OrthoDB" id="272468at2"/>
<dbReference type="HOGENOM" id="CLU_073042_2_0_0"/>